<protein>
    <submittedName>
        <fullName evidence="2">Uncharacterized protein</fullName>
    </submittedName>
</protein>
<evidence type="ECO:0000256" key="1">
    <source>
        <dbReference type="SAM" id="MobiDB-lite"/>
    </source>
</evidence>
<dbReference type="EMBL" id="JAADJZ010000015">
    <property type="protein sequence ID" value="KAF2869714.1"/>
    <property type="molecule type" value="Genomic_DNA"/>
</dbReference>
<sequence length="394" mass="43497">MEHLSAPISQLGSTVSSASPPQTSIPESNGNAQQPRFAMIPDAPSQNHISGIHFDGQDPGTEPSIHQVSELVREIFRPLESDHSGSNASYSFSPDDLSTGYPDLYAHTFSATQPLIQVLSTVDASRSTWGMAKETTILSSWGDSELLLIVSCFLRLLTTYDKIFIFWHNLLESSTKNGLTLGTLDNCMPYLLPPVSIGMFLEPRCSLAQLRLVVETCSNMYDDLGRSLQHISNSVTGRDRIAAADRTTYLSDAVFELVVSREWLTRSKRDKMLDLIEDNAVQRKIEELISSFGMPSNHPGQNFLGIDIPISVWLRNTEDMLKIVLDLDFQALVAADDEVSEGDRGTVSAGWEEVYVDGKIDNVEDGKRLYPPCSEYINVGDGSKPSTRPADISF</sequence>
<dbReference type="OrthoDB" id="3183782at2759"/>
<name>A0A7C8I387_9PLEO</name>
<comment type="caution">
    <text evidence="2">The sequence shown here is derived from an EMBL/GenBank/DDBJ whole genome shotgun (WGS) entry which is preliminary data.</text>
</comment>
<organism evidence="2 3">
    <name type="scientific">Massariosphaeria phaeospora</name>
    <dbReference type="NCBI Taxonomy" id="100035"/>
    <lineage>
        <taxon>Eukaryota</taxon>
        <taxon>Fungi</taxon>
        <taxon>Dikarya</taxon>
        <taxon>Ascomycota</taxon>
        <taxon>Pezizomycotina</taxon>
        <taxon>Dothideomycetes</taxon>
        <taxon>Pleosporomycetidae</taxon>
        <taxon>Pleosporales</taxon>
        <taxon>Pleosporales incertae sedis</taxon>
        <taxon>Massariosphaeria</taxon>
    </lineage>
</organism>
<gene>
    <name evidence="2" type="ORF">BDV95DRAFT_608555</name>
</gene>
<dbReference type="Proteomes" id="UP000481861">
    <property type="component" value="Unassembled WGS sequence"/>
</dbReference>
<proteinExistence type="predicted"/>
<feature type="region of interest" description="Disordered" evidence="1">
    <location>
        <begin position="1"/>
        <end position="49"/>
    </location>
</feature>
<evidence type="ECO:0000313" key="2">
    <source>
        <dbReference type="EMBL" id="KAF2869714.1"/>
    </source>
</evidence>
<reference evidence="2 3" key="1">
    <citation type="submission" date="2020-01" db="EMBL/GenBank/DDBJ databases">
        <authorList>
            <consortium name="DOE Joint Genome Institute"/>
            <person name="Haridas S."/>
            <person name="Albert R."/>
            <person name="Binder M."/>
            <person name="Bloem J."/>
            <person name="Labutti K."/>
            <person name="Salamov A."/>
            <person name="Andreopoulos B."/>
            <person name="Baker S.E."/>
            <person name="Barry K."/>
            <person name="Bills G."/>
            <person name="Bluhm B.H."/>
            <person name="Cannon C."/>
            <person name="Castanera R."/>
            <person name="Culley D.E."/>
            <person name="Daum C."/>
            <person name="Ezra D."/>
            <person name="Gonzalez J.B."/>
            <person name="Henrissat B."/>
            <person name="Kuo A."/>
            <person name="Liang C."/>
            <person name="Lipzen A."/>
            <person name="Lutzoni F."/>
            <person name="Magnuson J."/>
            <person name="Mondo S."/>
            <person name="Nolan M."/>
            <person name="Ohm R."/>
            <person name="Pangilinan J."/>
            <person name="Park H.-J.H."/>
            <person name="Ramirez L."/>
            <person name="Alfaro M."/>
            <person name="Sun H."/>
            <person name="Tritt A."/>
            <person name="Yoshinaga Y."/>
            <person name="Zwiers L.-H.L."/>
            <person name="Turgeon B.G."/>
            <person name="Goodwin S.B."/>
            <person name="Spatafora J.W."/>
            <person name="Crous P.W."/>
            <person name="Grigoriev I.V."/>
        </authorList>
    </citation>
    <scope>NUCLEOTIDE SEQUENCE [LARGE SCALE GENOMIC DNA]</scope>
    <source>
        <strain evidence="2 3">CBS 611.86</strain>
    </source>
</reference>
<dbReference type="AlphaFoldDB" id="A0A7C8I387"/>
<accession>A0A7C8I387</accession>
<keyword evidence="3" id="KW-1185">Reference proteome</keyword>
<feature type="compositionally biased region" description="Polar residues" evidence="1">
    <location>
        <begin position="7"/>
        <end position="34"/>
    </location>
</feature>
<evidence type="ECO:0000313" key="3">
    <source>
        <dbReference type="Proteomes" id="UP000481861"/>
    </source>
</evidence>